<keyword evidence="3" id="KW-1185">Reference proteome</keyword>
<evidence type="ECO:0000313" key="3">
    <source>
        <dbReference type="Proteomes" id="UP000696485"/>
    </source>
</evidence>
<organism evidence="2 3">
    <name type="scientific">Podila minutissima</name>
    <dbReference type="NCBI Taxonomy" id="64525"/>
    <lineage>
        <taxon>Eukaryota</taxon>
        <taxon>Fungi</taxon>
        <taxon>Fungi incertae sedis</taxon>
        <taxon>Mucoromycota</taxon>
        <taxon>Mortierellomycotina</taxon>
        <taxon>Mortierellomycetes</taxon>
        <taxon>Mortierellales</taxon>
        <taxon>Mortierellaceae</taxon>
        <taxon>Podila</taxon>
    </lineage>
</organism>
<feature type="region of interest" description="Disordered" evidence="1">
    <location>
        <begin position="1"/>
        <end position="31"/>
    </location>
</feature>
<feature type="region of interest" description="Disordered" evidence="1">
    <location>
        <begin position="201"/>
        <end position="221"/>
    </location>
</feature>
<accession>A0A9P5SWE8</accession>
<dbReference type="Proteomes" id="UP000696485">
    <property type="component" value="Unassembled WGS sequence"/>
</dbReference>
<sequence length="1266" mass="142089">MTTATTKPALPGTPASSPPRPTSPDLEPIPGSRLVDLDHCTQRFRSNGEVIRVPIRNSSQEGKQFIVWSDLKLCFPGILRVQHGDVYIPFRRDASHYRIKPHGIHFYPDTILDVVYNNKKSKTRSPIESQQQEQQQQVHQQQPQQQQEQQEQQRAPAGLTDLDRNYLKTVDDLAADIRRRLSTATAAMAATTAIIEAAGVPSGSDHTTDAQKSLSSGEDVSIVRPTDTTTASLAVIGETEDVSIIHATSTSVSSVPAITHITEAIQEEERISPDTTQIEDSIPDRSVDHSQATKPQETPEHATNPKAMNGSLTHTQEPVVTKETSTEEALSESNVDTIQPNMETEEASPLQATPYQEEDPSKQSSVPENSIVPVISEATDEKGRPVIFRTSDHVLYKDDLPQQFLTISHVVSQRMRNILLKRSTWIDQDYPKLFVLLPIKRHRAFVDFQINGDDADFDAMSFQDFRVYFLCDCGQVPGFEDQYYPHLEEYDSPSYMIQPSPLIDNPVYLNFVMGVLEMFKFGVVLDGVVHVPKLENQPEMMEMIDCSINFLLFRGIQSSLYIYPTLVYDNDTSDSLSKVVPIEPPNSKQMNTLWRSILVDARPPLGRLRPYLTKSGDTRRLCWNHWDLMSPRDQARLYFRVASVLTMLPVLSFHLDWELTPADEAWVQKFISQTNASAVQVFLQPTPPNVLPSQKQVGLGMGHSQVDLIQAGLTNKRILGFSIESRNPIESQYMNNEYLSFSRSGSPTMGLKSHMAHFRKDRKTGKMDLSLYCTDVDRALAWVRRVMRGFDALSKVRLEVDSVWERTEIRFSPTATDKLGTLQYVQGANRENSIVPAATSTTPADLCKVFASRGYEDYIQIRSTYFRESVLLQSGCVHDLVLGHSSAPQDVLKVREMLKSNYKTLLKLELTIAKNEDPCQIFETFKAPLANCPNLQVFEISHRHAKVTSSTYTWTGLATGDRSQINLDTSTYAGDKIGPLLQKMASCLHRMTIRGIDVAESAILEKVLRQKKGPFKLKSLHLWDLTKFPEQSLEDLKKILLRYSGLEKLTITIDPALKESKAAISRSVDFLIAVAHRVTALSIYGKGAKLLLTELDKRYIEYVEANKNKSGEKLPLAAWPQLVELSVNGGSSGATPGLVFTDAGGPVFLRALMRHRYGFLSYLHLEDTIIPDSVWLSLLADSISMSALVDVRWFQSNPMSHKILDLIVDLFPEEGPEQGKLSLSIEEKGGLTAEQINKAHVLLDRKIRGKDMSGERYPLIMINGFM</sequence>
<dbReference type="EMBL" id="JAAAUY010000013">
    <property type="protein sequence ID" value="KAF9337925.1"/>
    <property type="molecule type" value="Genomic_DNA"/>
</dbReference>
<protein>
    <submittedName>
        <fullName evidence="2">Uncharacterized protein</fullName>
    </submittedName>
</protein>
<feature type="region of interest" description="Disordered" evidence="1">
    <location>
        <begin position="121"/>
        <end position="161"/>
    </location>
</feature>
<feature type="region of interest" description="Disordered" evidence="1">
    <location>
        <begin position="265"/>
        <end position="367"/>
    </location>
</feature>
<feature type="compositionally biased region" description="Low complexity" evidence="1">
    <location>
        <begin position="130"/>
        <end position="153"/>
    </location>
</feature>
<dbReference type="AlphaFoldDB" id="A0A9P5SWE8"/>
<evidence type="ECO:0000256" key="1">
    <source>
        <dbReference type="SAM" id="MobiDB-lite"/>
    </source>
</evidence>
<comment type="caution">
    <text evidence="2">The sequence shown here is derived from an EMBL/GenBank/DDBJ whole genome shotgun (WGS) entry which is preliminary data.</text>
</comment>
<gene>
    <name evidence="2" type="ORF">BG006_001503</name>
</gene>
<reference evidence="2" key="1">
    <citation type="journal article" date="2020" name="Fungal Divers.">
        <title>Resolving the Mortierellaceae phylogeny through synthesis of multi-gene phylogenetics and phylogenomics.</title>
        <authorList>
            <person name="Vandepol N."/>
            <person name="Liber J."/>
            <person name="Desiro A."/>
            <person name="Na H."/>
            <person name="Kennedy M."/>
            <person name="Barry K."/>
            <person name="Grigoriev I.V."/>
            <person name="Miller A.N."/>
            <person name="O'Donnell K."/>
            <person name="Stajich J.E."/>
            <person name="Bonito G."/>
        </authorList>
    </citation>
    <scope>NUCLEOTIDE SEQUENCE</scope>
    <source>
        <strain evidence="2">NVP1</strain>
    </source>
</reference>
<proteinExistence type="predicted"/>
<feature type="compositionally biased region" description="Polar residues" evidence="1">
    <location>
        <begin position="327"/>
        <end position="342"/>
    </location>
</feature>
<name>A0A9P5SWE8_9FUNG</name>
<evidence type="ECO:0000313" key="2">
    <source>
        <dbReference type="EMBL" id="KAF9337925.1"/>
    </source>
</evidence>